<dbReference type="Proteomes" id="UP000267430">
    <property type="component" value="Unassembled WGS sequence"/>
</dbReference>
<dbReference type="AlphaFoldDB" id="A0A3S0U0S8"/>
<accession>A0A3S0U0S8</accession>
<comment type="caution">
    <text evidence="1">The sequence shown here is derived from an EMBL/GenBank/DDBJ whole genome shotgun (WGS) entry which is preliminary data.</text>
</comment>
<evidence type="ECO:0000313" key="1">
    <source>
        <dbReference type="EMBL" id="RUQ28809.1"/>
    </source>
</evidence>
<evidence type="ECO:0000313" key="2">
    <source>
        <dbReference type="Proteomes" id="UP000267430"/>
    </source>
</evidence>
<keyword evidence="2" id="KW-1185">Reference proteome</keyword>
<dbReference type="Pfam" id="PF11033">
    <property type="entry name" value="ComJ"/>
    <property type="match status" value="1"/>
</dbReference>
<dbReference type="Gene3D" id="2.60.34.30">
    <property type="entry name" value="Competence, DNA-entry nuclease inhibitor, ComJ"/>
    <property type="match status" value="1"/>
</dbReference>
<sequence>MKRKKPIWAFCFIIMRNSNLGRMDSMKKFPEGELHISYSQITVFNKGLENPYSDWTDKHINQGFVWREGTVSFGTLSDSLCKIEVILGGEITASAEAIRSIVVPFTTADTGITISSILSKEYNFVIPAGSYELLFEAFPLEPPSENDFFKVQYSFTFAESKSPKARILKHDGDLLSPETLLMTGEAAV</sequence>
<dbReference type="InterPro" id="IPR038691">
    <property type="entry name" value="ComJ_sf"/>
</dbReference>
<proteinExistence type="predicted"/>
<protein>
    <submittedName>
        <fullName evidence="1">Competence protein</fullName>
    </submittedName>
</protein>
<reference evidence="1 2" key="1">
    <citation type="submission" date="2018-12" db="EMBL/GenBank/DDBJ databases">
        <title>Bacillus chawlae sp. nov., Bacillus glennii sp. nov., and Bacillus saganii sp. nov. Isolated from the Vehicle Assembly Building at Kennedy Space Center where the Viking Spacecraft were Assembled.</title>
        <authorList>
            <person name="Seuylemezian A."/>
            <person name="Vaishampayan P."/>
        </authorList>
    </citation>
    <scope>NUCLEOTIDE SEQUENCE [LARGE SCALE GENOMIC DNA]</scope>
    <source>
        <strain evidence="1 2">L5</strain>
    </source>
</reference>
<organism evidence="1 2">
    <name type="scientific">Peribacillus cavernae</name>
    <dbReference type="NCBI Taxonomy" id="1674310"/>
    <lineage>
        <taxon>Bacteria</taxon>
        <taxon>Bacillati</taxon>
        <taxon>Bacillota</taxon>
        <taxon>Bacilli</taxon>
        <taxon>Bacillales</taxon>
        <taxon>Bacillaceae</taxon>
        <taxon>Peribacillus</taxon>
    </lineage>
</organism>
<name>A0A3S0U0S8_9BACI</name>
<dbReference type="InterPro" id="IPR020354">
    <property type="entry name" value="Competence_nuclease_inhibitor"/>
</dbReference>
<gene>
    <name evidence="1" type="ORF">ELQ35_11205</name>
</gene>
<dbReference type="OrthoDB" id="9182344at2"/>
<dbReference type="EMBL" id="RYZZ01000014">
    <property type="protein sequence ID" value="RUQ28809.1"/>
    <property type="molecule type" value="Genomic_DNA"/>
</dbReference>